<evidence type="ECO:0000313" key="1">
    <source>
        <dbReference type="EMBL" id="KAI0087532.1"/>
    </source>
</evidence>
<name>A0ACB8TZL9_9APHY</name>
<proteinExistence type="predicted"/>
<dbReference type="EMBL" id="MU274917">
    <property type="protein sequence ID" value="KAI0087532.1"/>
    <property type="molecule type" value="Genomic_DNA"/>
</dbReference>
<evidence type="ECO:0000313" key="2">
    <source>
        <dbReference type="Proteomes" id="UP001055072"/>
    </source>
</evidence>
<gene>
    <name evidence="1" type="ORF">BDY19DRAFT_892689</name>
</gene>
<sequence length="385" mass="42804">MSLIALHVLVALASLVVSTQALSSHETTITQSLNTLHAQDAKIFYHGRWDFQQGTWWAGSGLKLHANNMQSLDLHLGAHTTSPVASLGVSVNYGPYITVNVSSGSNSIPLGNDADASVVRIVTEGWQNNRIQLESLTTNHDARLQTYVPSQVRLQIIGDSLSAVRIGLLSGQYLPQGVVQAWPFLTAESLKAELNVNAQPGAALKDIPAWGNVHGVSYEFFRTEDTGYYYTTDHNFTTPWDFAKDDPPPTHIMIHIGANDASQNVTSSDFEQTYLNFVSRLRTIYHTQPIFVFTPISLSTWGWPAADGSISYYYTDSYPKIVQERRTLGDKNVFLVNTTGWIRWEDVFPDNIHPTVSGHQRVAGFFEDWLKGWGLTPEVSWPTHA</sequence>
<reference evidence="1" key="1">
    <citation type="journal article" date="2021" name="Environ. Microbiol.">
        <title>Gene family expansions and transcriptome signatures uncover fungal adaptations to wood decay.</title>
        <authorList>
            <person name="Hage H."/>
            <person name="Miyauchi S."/>
            <person name="Viragh M."/>
            <person name="Drula E."/>
            <person name="Min B."/>
            <person name="Chaduli D."/>
            <person name="Navarro D."/>
            <person name="Favel A."/>
            <person name="Norest M."/>
            <person name="Lesage-Meessen L."/>
            <person name="Balint B."/>
            <person name="Merenyi Z."/>
            <person name="de Eugenio L."/>
            <person name="Morin E."/>
            <person name="Martinez A.T."/>
            <person name="Baldrian P."/>
            <person name="Stursova M."/>
            <person name="Martinez M.J."/>
            <person name="Novotny C."/>
            <person name="Magnuson J.K."/>
            <person name="Spatafora J.W."/>
            <person name="Maurice S."/>
            <person name="Pangilinan J."/>
            <person name="Andreopoulos W."/>
            <person name="LaButti K."/>
            <person name="Hundley H."/>
            <person name="Na H."/>
            <person name="Kuo A."/>
            <person name="Barry K."/>
            <person name="Lipzen A."/>
            <person name="Henrissat B."/>
            <person name="Riley R."/>
            <person name="Ahrendt S."/>
            <person name="Nagy L.G."/>
            <person name="Grigoriev I.V."/>
            <person name="Martin F."/>
            <person name="Rosso M.N."/>
        </authorList>
    </citation>
    <scope>NUCLEOTIDE SEQUENCE</scope>
    <source>
        <strain evidence="1">CBS 384.51</strain>
    </source>
</reference>
<keyword evidence="1" id="KW-0378">Hydrolase</keyword>
<dbReference type="Proteomes" id="UP001055072">
    <property type="component" value="Unassembled WGS sequence"/>
</dbReference>
<organism evidence="1 2">
    <name type="scientific">Irpex rosettiformis</name>
    <dbReference type="NCBI Taxonomy" id="378272"/>
    <lineage>
        <taxon>Eukaryota</taxon>
        <taxon>Fungi</taxon>
        <taxon>Dikarya</taxon>
        <taxon>Basidiomycota</taxon>
        <taxon>Agaricomycotina</taxon>
        <taxon>Agaricomycetes</taxon>
        <taxon>Polyporales</taxon>
        <taxon>Irpicaceae</taxon>
        <taxon>Irpex</taxon>
    </lineage>
</organism>
<protein>
    <submittedName>
        <fullName evidence="1">SGNH hydrolase-type esterase domain-containing protein</fullName>
    </submittedName>
</protein>
<comment type="caution">
    <text evidence="1">The sequence shown here is derived from an EMBL/GenBank/DDBJ whole genome shotgun (WGS) entry which is preliminary data.</text>
</comment>
<keyword evidence="2" id="KW-1185">Reference proteome</keyword>
<accession>A0ACB8TZL9</accession>